<dbReference type="EMBL" id="QUAC01000042">
    <property type="protein sequence ID" value="REK91105.1"/>
    <property type="molecule type" value="Genomic_DNA"/>
</dbReference>
<name>A0A371Q8T2_STRIH</name>
<organism evidence="1 2">
    <name type="scientific">Streptomyces inhibens</name>
    <dbReference type="NCBI Taxonomy" id="2293571"/>
    <lineage>
        <taxon>Bacteria</taxon>
        <taxon>Bacillati</taxon>
        <taxon>Actinomycetota</taxon>
        <taxon>Actinomycetes</taxon>
        <taxon>Kitasatosporales</taxon>
        <taxon>Streptomycetaceae</taxon>
        <taxon>Streptomyces</taxon>
    </lineage>
</organism>
<accession>A0A371Q8T2</accession>
<proteinExistence type="predicted"/>
<gene>
    <name evidence="1" type="ORF">DY245_06565</name>
</gene>
<evidence type="ECO:0000313" key="1">
    <source>
        <dbReference type="EMBL" id="REK91105.1"/>
    </source>
</evidence>
<evidence type="ECO:0000313" key="2">
    <source>
        <dbReference type="Proteomes" id="UP000262477"/>
    </source>
</evidence>
<dbReference type="AlphaFoldDB" id="A0A371Q8T2"/>
<sequence>MIRKGLKSPYEAASKLRSALEKHGLEVPDLTVQQGKVDLGTITVQTGDALALLLGADPQSLATDLEDWDAGWRLADRLGAAVKKATGGDLPDIKFHSYCARGCGSAALELGSLPAATARRLAATLRKAKARQPQRETTAAERHTA</sequence>
<keyword evidence="2" id="KW-1185">Reference proteome</keyword>
<dbReference type="Proteomes" id="UP000262477">
    <property type="component" value="Unassembled WGS sequence"/>
</dbReference>
<comment type="caution">
    <text evidence="1">The sequence shown here is derived from an EMBL/GenBank/DDBJ whole genome shotgun (WGS) entry which is preliminary data.</text>
</comment>
<protein>
    <submittedName>
        <fullName evidence="1">Uncharacterized protein</fullName>
    </submittedName>
</protein>
<reference evidence="1 2" key="1">
    <citation type="submission" date="2018-08" db="EMBL/GenBank/DDBJ databases">
        <title>Streptomyces NEAU-D10 sp. nov., a novel Actinomycete isolated from soil.</title>
        <authorList>
            <person name="Jin L."/>
        </authorList>
    </citation>
    <scope>NUCLEOTIDE SEQUENCE [LARGE SCALE GENOMIC DNA]</scope>
    <source>
        <strain evidence="1 2">NEAU-D10</strain>
    </source>
</reference>